<organism evidence="2 3">
    <name type="scientific">Shewanella fodinae</name>
    <dbReference type="NCBI Taxonomy" id="552357"/>
    <lineage>
        <taxon>Bacteria</taxon>
        <taxon>Pseudomonadati</taxon>
        <taxon>Pseudomonadota</taxon>
        <taxon>Gammaproteobacteria</taxon>
        <taxon>Alteromonadales</taxon>
        <taxon>Shewanellaceae</taxon>
        <taxon>Shewanella</taxon>
    </lineage>
</organism>
<reference evidence="2 3" key="1">
    <citation type="submission" date="2019-03" db="EMBL/GenBank/DDBJ databases">
        <title>Freshwater and sediment microbial communities from various areas in North America, analyzing microbe dynamics in response to fracking.</title>
        <authorList>
            <person name="Lamendella R."/>
        </authorList>
    </citation>
    <scope>NUCLEOTIDE SEQUENCE [LARGE SCALE GENOMIC DNA]</scope>
    <source>
        <strain evidence="2 3">74A</strain>
    </source>
</reference>
<accession>A0A4R2FB46</accession>
<dbReference type="InterPro" id="IPR050993">
    <property type="entry name" value="Isochorismatase_domain"/>
</dbReference>
<dbReference type="SUPFAM" id="SSF52499">
    <property type="entry name" value="Isochorismatase-like hydrolases"/>
    <property type="match status" value="1"/>
</dbReference>
<dbReference type="PANTHER" id="PTHR14119">
    <property type="entry name" value="HYDROLASE"/>
    <property type="match status" value="1"/>
</dbReference>
<gene>
    <name evidence="2" type="ORF">EDC91_12410</name>
</gene>
<dbReference type="AlphaFoldDB" id="A0A4R2FB46"/>
<dbReference type="InterPro" id="IPR036380">
    <property type="entry name" value="Isochorismatase-like_sf"/>
</dbReference>
<dbReference type="Proteomes" id="UP000294832">
    <property type="component" value="Unassembled WGS sequence"/>
</dbReference>
<evidence type="ECO:0000313" key="3">
    <source>
        <dbReference type="Proteomes" id="UP000294832"/>
    </source>
</evidence>
<protein>
    <submittedName>
        <fullName evidence="2">Isochorismatase family protein</fullName>
    </submittedName>
</protein>
<dbReference type="CDD" id="cd01012">
    <property type="entry name" value="YcaC_related"/>
    <property type="match status" value="1"/>
</dbReference>
<dbReference type="EMBL" id="SLWF01000024">
    <property type="protein sequence ID" value="TCN81356.1"/>
    <property type="molecule type" value="Genomic_DNA"/>
</dbReference>
<dbReference type="PANTHER" id="PTHR14119:SF3">
    <property type="entry name" value="ISOCHORISMATASE DOMAIN-CONTAINING PROTEIN 2"/>
    <property type="match status" value="1"/>
</dbReference>
<dbReference type="InterPro" id="IPR000868">
    <property type="entry name" value="Isochorismatase-like_dom"/>
</dbReference>
<dbReference type="OrthoDB" id="9796958at2"/>
<evidence type="ECO:0000313" key="2">
    <source>
        <dbReference type="EMBL" id="TCN81356.1"/>
    </source>
</evidence>
<proteinExistence type="predicted"/>
<comment type="caution">
    <text evidence="2">The sequence shown here is derived from an EMBL/GenBank/DDBJ whole genome shotgun (WGS) entry which is preliminary data.</text>
</comment>
<dbReference type="Pfam" id="PF00857">
    <property type="entry name" value="Isochorismatase"/>
    <property type="match status" value="1"/>
</dbReference>
<dbReference type="Gene3D" id="3.40.50.850">
    <property type="entry name" value="Isochorismatase-like"/>
    <property type="match status" value="1"/>
</dbReference>
<keyword evidence="3" id="KW-1185">Reference proteome</keyword>
<sequence length="180" mass="20499">MLQSTETILVIVDVQGKLARIMSQTEQLHQRLQVLAQAMPLFDIPVLWLEQLPDKLGHTSPELATLLQAYTQPIAKQHFSGWQCDSFRQQLQASGRRQVLLAGIETHICVYQTCCDLLNEGLEVHVIADAVDSRHQQNRVLGLQMMQQRGAWLTQTESLLFELQLQASGERFRQLLSLLK</sequence>
<dbReference type="RefSeq" id="WP_133039789.1">
    <property type="nucleotide sequence ID" value="NZ_SLWF01000024.1"/>
</dbReference>
<evidence type="ECO:0000259" key="1">
    <source>
        <dbReference type="Pfam" id="PF00857"/>
    </source>
</evidence>
<feature type="domain" description="Isochorismatase-like" evidence="1">
    <location>
        <begin position="7"/>
        <end position="157"/>
    </location>
</feature>
<name>A0A4R2FB46_9GAMM</name>